<evidence type="ECO:0000259" key="3">
    <source>
        <dbReference type="PROSITE" id="PS50043"/>
    </source>
</evidence>
<dbReference type="InterPro" id="IPR001789">
    <property type="entry name" value="Sig_transdc_resp-reg_receiver"/>
</dbReference>
<evidence type="ECO:0000313" key="6">
    <source>
        <dbReference type="EMBL" id="SLN12299.1"/>
    </source>
</evidence>
<dbReference type="Pfam" id="PF00196">
    <property type="entry name" value="GerE"/>
    <property type="match status" value="1"/>
</dbReference>
<reference evidence="6 7" key="1">
    <citation type="submission" date="2017-03" db="EMBL/GenBank/DDBJ databases">
        <authorList>
            <person name="Afonso C.L."/>
            <person name="Miller P.J."/>
            <person name="Scott M.A."/>
            <person name="Spackman E."/>
            <person name="Goraichik I."/>
            <person name="Dimitrov K.M."/>
            <person name="Suarez D.L."/>
            <person name="Swayne D.E."/>
        </authorList>
    </citation>
    <scope>NUCLEOTIDE SEQUENCE [LARGE SCALE GENOMIC DNA]</scope>
    <source>
        <strain evidence="6 7">CECT 8367</strain>
    </source>
</reference>
<feature type="domain" description="Response regulatory" evidence="4">
    <location>
        <begin position="2"/>
        <end position="118"/>
    </location>
</feature>
<gene>
    <name evidence="6" type="primary">narL</name>
    <name evidence="5" type="ORF">CLV79_103351</name>
    <name evidence="6" type="ORF">LOS8367_00047</name>
</gene>
<organism evidence="6 7">
    <name type="scientific">Limimaricola soesokkakensis</name>
    <dbReference type="NCBI Taxonomy" id="1343159"/>
    <lineage>
        <taxon>Bacteria</taxon>
        <taxon>Pseudomonadati</taxon>
        <taxon>Pseudomonadota</taxon>
        <taxon>Alphaproteobacteria</taxon>
        <taxon>Rhodobacterales</taxon>
        <taxon>Paracoccaceae</taxon>
        <taxon>Limimaricola</taxon>
    </lineage>
</organism>
<reference evidence="5 8" key="2">
    <citation type="submission" date="2018-03" db="EMBL/GenBank/DDBJ databases">
        <title>Genomic Encyclopedia of Archaeal and Bacterial Type Strains, Phase II (KMG-II): from individual species to whole genera.</title>
        <authorList>
            <person name="Goeker M."/>
        </authorList>
    </citation>
    <scope>NUCLEOTIDE SEQUENCE [LARGE SCALE GENOMIC DNA]</scope>
    <source>
        <strain evidence="5 8">DSM 29956</strain>
    </source>
</reference>
<dbReference type="Gene3D" id="1.10.10.10">
    <property type="entry name" value="Winged helix-like DNA-binding domain superfamily/Winged helix DNA-binding domain"/>
    <property type="match status" value="1"/>
</dbReference>
<keyword evidence="2" id="KW-0597">Phosphoprotein</keyword>
<evidence type="ECO:0000256" key="2">
    <source>
        <dbReference type="PROSITE-ProRule" id="PRU00169"/>
    </source>
</evidence>
<dbReference type="GO" id="GO:0006355">
    <property type="term" value="P:regulation of DNA-templated transcription"/>
    <property type="evidence" value="ECO:0007669"/>
    <property type="project" value="InterPro"/>
</dbReference>
<dbReference type="PANTHER" id="PTHR45566">
    <property type="entry name" value="HTH-TYPE TRANSCRIPTIONAL REGULATOR YHJB-RELATED"/>
    <property type="match status" value="1"/>
</dbReference>
<dbReference type="Gene3D" id="3.40.50.2300">
    <property type="match status" value="1"/>
</dbReference>
<dbReference type="OrthoDB" id="3679796at2"/>
<dbReference type="Proteomes" id="UP000240624">
    <property type="component" value="Unassembled WGS sequence"/>
</dbReference>
<evidence type="ECO:0000313" key="5">
    <source>
        <dbReference type="EMBL" id="PSK87300.1"/>
    </source>
</evidence>
<dbReference type="PANTHER" id="PTHR45566:SF1">
    <property type="entry name" value="HTH-TYPE TRANSCRIPTIONAL REGULATOR YHJB-RELATED"/>
    <property type="match status" value="1"/>
</dbReference>
<dbReference type="SMART" id="SM00448">
    <property type="entry name" value="REC"/>
    <property type="match status" value="1"/>
</dbReference>
<dbReference type="Proteomes" id="UP000193495">
    <property type="component" value="Unassembled WGS sequence"/>
</dbReference>
<dbReference type="SUPFAM" id="SSF46894">
    <property type="entry name" value="C-terminal effector domain of the bipartite response regulators"/>
    <property type="match status" value="1"/>
</dbReference>
<feature type="domain" description="HTH luxR-type" evidence="3">
    <location>
        <begin position="135"/>
        <end position="200"/>
    </location>
</feature>
<dbReference type="EMBL" id="PYGB01000003">
    <property type="protein sequence ID" value="PSK87300.1"/>
    <property type="molecule type" value="Genomic_DNA"/>
</dbReference>
<dbReference type="PROSITE" id="PS50043">
    <property type="entry name" value="HTH_LUXR_2"/>
    <property type="match status" value="1"/>
</dbReference>
<protein>
    <submittedName>
        <fullName evidence="5">LuxR family two component transcriptional regulator</fullName>
    </submittedName>
    <submittedName>
        <fullName evidence="6">Putative transcriptional regulatory protein NarL</fullName>
    </submittedName>
</protein>
<sequence length="202" mass="22072">MRILIADDHDLVREMMAAYLERDCGAKVVQSSSFDDAMAEIARSGAFDLVLLDYRMPGMRGLEGLHAALEASQGKPVALISGTADKTIAEEALAAGAAGFLPKTMSARSMSNAVRFMTMGETYVPIDFMTAKETENPALAHLTPRERQVLEGIKKGQSNKEIALDHDIQEVTVKLHVKTLCRKMGAKNRTQAAMMARDQEMV</sequence>
<dbReference type="GO" id="GO:0003677">
    <property type="term" value="F:DNA binding"/>
    <property type="evidence" value="ECO:0007669"/>
    <property type="project" value="UniProtKB-KW"/>
</dbReference>
<dbReference type="RefSeq" id="WP_085894441.1">
    <property type="nucleotide sequence ID" value="NZ_FWFY01000001.1"/>
</dbReference>
<keyword evidence="8" id="KW-1185">Reference proteome</keyword>
<evidence type="ECO:0000313" key="8">
    <source>
        <dbReference type="Proteomes" id="UP000240624"/>
    </source>
</evidence>
<accession>A0A1X6Y6R5</accession>
<dbReference type="InterPro" id="IPR011006">
    <property type="entry name" value="CheY-like_superfamily"/>
</dbReference>
<dbReference type="SUPFAM" id="SSF52172">
    <property type="entry name" value="CheY-like"/>
    <property type="match status" value="1"/>
</dbReference>
<dbReference type="CDD" id="cd06170">
    <property type="entry name" value="LuxR_C_like"/>
    <property type="match status" value="1"/>
</dbReference>
<dbReference type="PROSITE" id="PS50110">
    <property type="entry name" value="RESPONSE_REGULATORY"/>
    <property type="match status" value="1"/>
</dbReference>
<dbReference type="Pfam" id="PF00072">
    <property type="entry name" value="Response_reg"/>
    <property type="match status" value="1"/>
</dbReference>
<evidence type="ECO:0000313" key="7">
    <source>
        <dbReference type="Proteomes" id="UP000193495"/>
    </source>
</evidence>
<dbReference type="PRINTS" id="PR00038">
    <property type="entry name" value="HTHLUXR"/>
</dbReference>
<dbReference type="InterPro" id="IPR051015">
    <property type="entry name" value="EvgA-like"/>
</dbReference>
<dbReference type="InterPro" id="IPR000792">
    <property type="entry name" value="Tscrpt_reg_LuxR_C"/>
</dbReference>
<dbReference type="GO" id="GO:0000160">
    <property type="term" value="P:phosphorelay signal transduction system"/>
    <property type="evidence" value="ECO:0007669"/>
    <property type="project" value="InterPro"/>
</dbReference>
<dbReference type="EMBL" id="FWFY01000001">
    <property type="protein sequence ID" value="SLN12299.1"/>
    <property type="molecule type" value="Genomic_DNA"/>
</dbReference>
<dbReference type="AlphaFoldDB" id="A0A1X6Y6R5"/>
<name>A0A1X6Y6R5_9RHOB</name>
<evidence type="ECO:0000259" key="4">
    <source>
        <dbReference type="PROSITE" id="PS50110"/>
    </source>
</evidence>
<keyword evidence="1" id="KW-0238">DNA-binding</keyword>
<proteinExistence type="predicted"/>
<dbReference type="InterPro" id="IPR036388">
    <property type="entry name" value="WH-like_DNA-bd_sf"/>
</dbReference>
<evidence type="ECO:0000256" key="1">
    <source>
        <dbReference type="ARBA" id="ARBA00023125"/>
    </source>
</evidence>
<dbReference type="InterPro" id="IPR016032">
    <property type="entry name" value="Sig_transdc_resp-reg_C-effctor"/>
</dbReference>
<dbReference type="SMART" id="SM00421">
    <property type="entry name" value="HTH_LUXR"/>
    <property type="match status" value="1"/>
</dbReference>
<feature type="modified residue" description="4-aspartylphosphate" evidence="2">
    <location>
        <position position="53"/>
    </location>
</feature>